<dbReference type="AlphaFoldDB" id="A0A5C1YLF7"/>
<dbReference type="PANTHER" id="PTHR33542:SF5">
    <property type="entry name" value="FERROCHELATASE CHE1"/>
    <property type="match status" value="1"/>
</dbReference>
<dbReference type="GO" id="GO:0016829">
    <property type="term" value="F:lyase activity"/>
    <property type="evidence" value="ECO:0007669"/>
    <property type="project" value="UniProtKB-KW"/>
</dbReference>
<dbReference type="InterPro" id="IPR002762">
    <property type="entry name" value="CbiX-like"/>
</dbReference>
<accession>A0A5C1YLF7</accession>
<sequence length="235" mass="23789">MLVAASHGTSSPAGQRAVAGLVDAVRAVAPCHVAAAFVDVEQPDVPTALDALGESALSTAPTVVVPLLLSAGYHVHVDLAEATAEHPAARLAGALGPDPRLADVLAERLAEVGLGPDDGLVLAAAGSSDAAAVVDCRRTAALLADRLGRPVRIGFLSAAEPSVADAVRRERAARPGARVVVAAYLLAPGYFHDLACAQGGDVVTAPLLDDRPADARLVDVVLDRHAEALRSRAAA</sequence>
<dbReference type="KEGG" id="ail:FLP10_15920"/>
<name>A0A5C1YLF7_9MICO</name>
<dbReference type="SUPFAM" id="SSF53800">
    <property type="entry name" value="Chelatase"/>
    <property type="match status" value="1"/>
</dbReference>
<gene>
    <name evidence="3" type="ORF">FLP10_15920</name>
</gene>
<keyword evidence="2" id="KW-0456">Lyase</keyword>
<dbReference type="Gene3D" id="3.40.50.1400">
    <property type="match status" value="2"/>
</dbReference>
<dbReference type="CDD" id="cd03416">
    <property type="entry name" value="CbiX_SirB_N"/>
    <property type="match status" value="1"/>
</dbReference>
<dbReference type="Pfam" id="PF01903">
    <property type="entry name" value="CbiX"/>
    <property type="match status" value="2"/>
</dbReference>
<dbReference type="InterPro" id="IPR050963">
    <property type="entry name" value="Sirohydro_Cobaltochel/CbiX"/>
</dbReference>
<dbReference type="GO" id="GO:0046872">
    <property type="term" value="F:metal ion binding"/>
    <property type="evidence" value="ECO:0007669"/>
    <property type="project" value="UniProtKB-KW"/>
</dbReference>
<evidence type="ECO:0000313" key="3">
    <source>
        <dbReference type="EMBL" id="QEO16295.1"/>
    </source>
</evidence>
<protein>
    <submittedName>
        <fullName evidence="3">Cobalamin biosynthesis protein CbiX</fullName>
    </submittedName>
</protein>
<reference evidence="3 4" key="1">
    <citation type="submission" date="2019-09" db="EMBL/GenBank/DDBJ databases">
        <title>Genome sequencing of strain KACC 19306.</title>
        <authorList>
            <person name="Heo J."/>
            <person name="Kim S.-J."/>
            <person name="Kim J.-S."/>
            <person name="Hong S.-B."/>
            <person name="Kwon S.-W."/>
        </authorList>
    </citation>
    <scope>NUCLEOTIDE SEQUENCE [LARGE SCALE GENOMIC DNA]</scope>
    <source>
        <strain evidence="3 4">KACC 19306</strain>
    </source>
</reference>
<keyword evidence="1" id="KW-0479">Metal-binding</keyword>
<evidence type="ECO:0000313" key="4">
    <source>
        <dbReference type="Proteomes" id="UP000324678"/>
    </source>
</evidence>
<dbReference type="OrthoDB" id="7345302at2"/>
<proteinExistence type="predicted"/>
<evidence type="ECO:0000256" key="2">
    <source>
        <dbReference type="ARBA" id="ARBA00023239"/>
    </source>
</evidence>
<dbReference type="Proteomes" id="UP000324678">
    <property type="component" value="Chromosome"/>
</dbReference>
<keyword evidence="4" id="KW-1185">Reference proteome</keyword>
<evidence type="ECO:0000256" key="1">
    <source>
        <dbReference type="ARBA" id="ARBA00022723"/>
    </source>
</evidence>
<dbReference type="PANTHER" id="PTHR33542">
    <property type="entry name" value="SIROHYDROCHLORIN FERROCHELATASE, CHLOROPLASTIC"/>
    <property type="match status" value="1"/>
</dbReference>
<organism evidence="3 4">
    <name type="scientific">Agromyces intestinalis</name>
    <dbReference type="NCBI Taxonomy" id="2592652"/>
    <lineage>
        <taxon>Bacteria</taxon>
        <taxon>Bacillati</taxon>
        <taxon>Actinomycetota</taxon>
        <taxon>Actinomycetes</taxon>
        <taxon>Micrococcales</taxon>
        <taxon>Microbacteriaceae</taxon>
        <taxon>Agromyces</taxon>
    </lineage>
</organism>
<dbReference type="EMBL" id="CP043505">
    <property type="protein sequence ID" value="QEO16295.1"/>
    <property type="molecule type" value="Genomic_DNA"/>
</dbReference>